<dbReference type="SUPFAM" id="SSF55729">
    <property type="entry name" value="Acyl-CoA N-acyltransferases (Nat)"/>
    <property type="match status" value="1"/>
</dbReference>
<gene>
    <name evidence="2" type="ORF">IRJ18_06575</name>
</gene>
<protein>
    <submittedName>
        <fullName evidence="2">GNAT family N-acetyltransferase</fullName>
    </submittedName>
</protein>
<name>A0ABR9XFQ0_9SPHI</name>
<organism evidence="2 3">
    <name type="scientific">Mucilaginibacter boryungensis</name>
    <dbReference type="NCBI Taxonomy" id="768480"/>
    <lineage>
        <taxon>Bacteria</taxon>
        <taxon>Pseudomonadati</taxon>
        <taxon>Bacteroidota</taxon>
        <taxon>Sphingobacteriia</taxon>
        <taxon>Sphingobacteriales</taxon>
        <taxon>Sphingobacteriaceae</taxon>
        <taxon>Mucilaginibacter</taxon>
    </lineage>
</organism>
<keyword evidence="3" id="KW-1185">Reference proteome</keyword>
<dbReference type="InterPro" id="IPR016181">
    <property type="entry name" value="Acyl_CoA_acyltransferase"/>
</dbReference>
<feature type="domain" description="N-acetyltransferase" evidence="1">
    <location>
        <begin position="1"/>
        <end position="144"/>
    </location>
</feature>
<dbReference type="PROSITE" id="PS51186">
    <property type="entry name" value="GNAT"/>
    <property type="match status" value="1"/>
</dbReference>
<dbReference type="RefSeq" id="WP_194105395.1">
    <property type="nucleotide sequence ID" value="NZ_JADFFM010000001.1"/>
</dbReference>
<dbReference type="CDD" id="cd04301">
    <property type="entry name" value="NAT_SF"/>
    <property type="match status" value="1"/>
</dbReference>
<dbReference type="Pfam" id="PF00583">
    <property type="entry name" value="Acetyltransf_1"/>
    <property type="match status" value="1"/>
</dbReference>
<dbReference type="Gene3D" id="3.40.630.30">
    <property type="match status" value="1"/>
</dbReference>
<comment type="caution">
    <text evidence="2">The sequence shown here is derived from an EMBL/GenBank/DDBJ whole genome shotgun (WGS) entry which is preliminary data.</text>
</comment>
<reference evidence="2 3" key="1">
    <citation type="submission" date="2020-10" db="EMBL/GenBank/DDBJ databases">
        <title>Mucilaginibacter mali sp. nov., isolated from rhizosphere soil of apple orchard.</title>
        <authorList>
            <person name="Lee J.-S."/>
            <person name="Kim H.S."/>
            <person name="Kim J.-S."/>
        </authorList>
    </citation>
    <scope>NUCLEOTIDE SEQUENCE [LARGE SCALE GENOMIC DNA]</scope>
    <source>
        <strain evidence="2 3">KCTC 23157</strain>
    </source>
</reference>
<evidence type="ECO:0000313" key="3">
    <source>
        <dbReference type="Proteomes" id="UP000632774"/>
    </source>
</evidence>
<evidence type="ECO:0000313" key="2">
    <source>
        <dbReference type="EMBL" id="MBE9666020.1"/>
    </source>
</evidence>
<dbReference type="InterPro" id="IPR000182">
    <property type="entry name" value="GNAT_dom"/>
</dbReference>
<dbReference type="Proteomes" id="UP000632774">
    <property type="component" value="Unassembled WGS sequence"/>
</dbReference>
<proteinExistence type="predicted"/>
<dbReference type="EMBL" id="JADFFM010000001">
    <property type="protein sequence ID" value="MBE9666020.1"/>
    <property type="molecule type" value="Genomic_DNA"/>
</dbReference>
<accession>A0ABR9XFQ0</accession>
<evidence type="ECO:0000259" key="1">
    <source>
        <dbReference type="PROSITE" id="PS51186"/>
    </source>
</evidence>
<sequence length="144" mass="16451">MIKFIDAGAVLPIRNEVLREGRLTLDQCRFPGDDHQDAFHLGYYVGDELACIASFHPQNYEGYEGKAYQLRGMATIEKYRGQGIGNQLVNFAIVYMRGQKVNYCWCNARKKAVPFYKALGFEIISPEFEVPGIGPHYVMYVKIM</sequence>